<dbReference type="Proteomes" id="UP000005801">
    <property type="component" value="Unassembled WGS sequence"/>
</dbReference>
<keyword evidence="3" id="KW-1185">Reference proteome</keyword>
<name>A6G893_9BACT</name>
<proteinExistence type="predicted"/>
<dbReference type="EMBL" id="ABCS01000038">
    <property type="protein sequence ID" value="EDM77934.1"/>
    <property type="molecule type" value="Genomic_DNA"/>
</dbReference>
<protein>
    <submittedName>
        <fullName evidence="2">Uncharacterized protein</fullName>
    </submittedName>
</protein>
<evidence type="ECO:0000256" key="1">
    <source>
        <dbReference type="SAM" id="MobiDB-lite"/>
    </source>
</evidence>
<reference evidence="2 3" key="1">
    <citation type="submission" date="2007-06" db="EMBL/GenBank/DDBJ databases">
        <authorList>
            <person name="Shimkets L."/>
            <person name="Ferriera S."/>
            <person name="Johnson J."/>
            <person name="Kravitz S."/>
            <person name="Beeson K."/>
            <person name="Sutton G."/>
            <person name="Rogers Y.-H."/>
            <person name="Friedman R."/>
            <person name="Frazier M."/>
            <person name="Venter J.C."/>
        </authorList>
    </citation>
    <scope>NUCLEOTIDE SEQUENCE [LARGE SCALE GENOMIC DNA]</scope>
    <source>
        <strain evidence="2 3">SIR-1</strain>
    </source>
</reference>
<dbReference type="AlphaFoldDB" id="A6G893"/>
<gene>
    <name evidence="2" type="ORF">PPSIR1_01904</name>
</gene>
<comment type="caution">
    <text evidence="2">The sequence shown here is derived from an EMBL/GenBank/DDBJ whole genome shotgun (WGS) entry which is preliminary data.</text>
</comment>
<evidence type="ECO:0000313" key="2">
    <source>
        <dbReference type="EMBL" id="EDM77934.1"/>
    </source>
</evidence>
<evidence type="ECO:0000313" key="3">
    <source>
        <dbReference type="Proteomes" id="UP000005801"/>
    </source>
</evidence>
<accession>A6G893</accession>
<feature type="region of interest" description="Disordered" evidence="1">
    <location>
        <begin position="33"/>
        <end position="60"/>
    </location>
</feature>
<organism evidence="2 3">
    <name type="scientific">Plesiocystis pacifica SIR-1</name>
    <dbReference type="NCBI Taxonomy" id="391625"/>
    <lineage>
        <taxon>Bacteria</taxon>
        <taxon>Pseudomonadati</taxon>
        <taxon>Myxococcota</taxon>
        <taxon>Polyangia</taxon>
        <taxon>Nannocystales</taxon>
        <taxon>Nannocystaceae</taxon>
        <taxon>Plesiocystis</taxon>
    </lineage>
</organism>
<feature type="compositionally biased region" description="Basic and acidic residues" evidence="1">
    <location>
        <begin position="33"/>
        <end position="59"/>
    </location>
</feature>
<sequence>MITMSSKRDSVVKAFRGWVVPMVKSMPHRVMSRLREQDKQDEDDRIRKLRRLSDTDQNGRRLLARRSVGFRTMTDVDN</sequence>